<keyword evidence="5" id="KW-0938">Abscisic acid signaling pathway</keyword>
<name>A0A6P8DEQ2_PUNGR</name>
<proteinExistence type="inferred from homology"/>
<keyword evidence="3" id="KW-0343">GTPase activation</keyword>
<evidence type="ECO:0000256" key="10">
    <source>
        <dbReference type="ARBA" id="ARBA00023242"/>
    </source>
</evidence>
<evidence type="ECO:0000256" key="11">
    <source>
        <dbReference type="ARBA" id="ARBA00024037"/>
    </source>
</evidence>
<dbReference type="GO" id="GO:0005096">
    <property type="term" value="F:GTPase activator activity"/>
    <property type="evidence" value="ECO:0007669"/>
    <property type="project" value="UniProtKB-KW"/>
</dbReference>
<dbReference type="RefSeq" id="XP_031395035.1">
    <property type="nucleotide sequence ID" value="XM_031539175.1"/>
</dbReference>
<dbReference type="GO" id="GO:0008289">
    <property type="term" value="F:lipid binding"/>
    <property type="evidence" value="ECO:0007669"/>
    <property type="project" value="UniProtKB-KW"/>
</dbReference>
<feature type="domain" description="C2" evidence="12">
    <location>
        <begin position="6"/>
        <end position="37"/>
    </location>
</feature>
<dbReference type="AlphaFoldDB" id="A0A6P8DEQ2"/>
<protein>
    <submittedName>
        <fullName evidence="14">Protein C2-DOMAIN ABA-RELATED 4-like isoform X2</fullName>
    </submittedName>
</protein>
<dbReference type="GO" id="GO:0046872">
    <property type="term" value="F:metal ion binding"/>
    <property type="evidence" value="ECO:0007669"/>
    <property type="project" value="UniProtKB-KW"/>
</dbReference>
<evidence type="ECO:0000256" key="5">
    <source>
        <dbReference type="ARBA" id="ARBA00022682"/>
    </source>
</evidence>
<dbReference type="Pfam" id="PF00168">
    <property type="entry name" value="C2"/>
    <property type="match status" value="2"/>
</dbReference>
<reference evidence="13" key="1">
    <citation type="journal article" date="2020" name="Plant Biotechnol. J.">
        <title>The pomegranate (Punica granatum L.) draft genome dissects genetic divergence between soft- and hard-seeded cultivars.</title>
        <authorList>
            <person name="Luo X."/>
            <person name="Li H."/>
            <person name="Wu Z."/>
            <person name="Yao W."/>
            <person name="Zhao P."/>
            <person name="Cao D."/>
            <person name="Yu H."/>
            <person name="Li K."/>
            <person name="Poudel K."/>
            <person name="Zhao D."/>
            <person name="Zhang F."/>
            <person name="Xia X."/>
            <person name="Chen L."/>
            <person name="Wang Q."/>
            <person name="Jing D."/>
            <person name="Cao S."/>
        </authorList>
    </citation>
    <scope>NUCLEOTIDE SEQUENCE [LARGE SCALE GENOMIC DNA]</scope>
    <source>
        <strain evidence="13">cv. Tunisia</strain>
    </source>
</reference>
<dbReference type="GO" id="GO:0005634">
    <property type="term" value="C:nucleus"/>
    <property type="evidence" value="ECO:0007669"/>
    <property type="project" value="UniProtKB-SubCell"/>
</dbReference>
<dbReference type="InterPro" id="IPR044562">
    <property type="entry name" value="CAR1-11"/>
</dbReference>
<dbReference type="PANTHER" id="PTHR45933">
    <property type="entry name" value="PROTEIN C2-DOMAIN ABA-RELATED 4"/>
    <property type="match status" value="1"/>
</dbReference>
<comment type="similarity">
    <text evidence="11">Belongs to the plant CAR protein family.</text>
</comment>
<evidence type="ECO:0000256" key="4">
    <source>
        <dbReference type="ARBA" id="ARBA00022475"/>
    </source>
</evidence>
<evidence type="ECO:0000256" key="6">
    <source>
        <dbReference type="ARBA" id="ARBA00022723"/>
    </source>
</evidence>
<evidence type="ECO:0000259" key="12">
    <source>
        <dbReference type="Pfam" id="PF00168"/>
    </source>
</evidence>
<evidence type="ECO:0000256" key="9">
    <source>
        <dbReference type="ARBA" id="ARBA00023136"/>
    </source>
</evidence>
<dbReference type="SUPFAM" id="SSF49562">
    <property type="entry name" value="C2 domain (Calcium/lipid-binding domain, CaLB)"/>
    <property type="match status" value="1"/>
</dbReference>
<evidence type="ECO:0000256" key="1">
    <source>
        <dbReference type="ARBA" id="ARBA00004123"/>
    </source>
</evidence>
<comment type="subcellular location">
    <subcellularLocation>
        <location evidence="2">Cell membrane</location>
    </subcellularLocation>
    <subcellularLocation>
        <location evidence="1">Nucleus</location>
    </subcellularLocation>
</comment>
<dbReference type="InterPro" id="IPR000008">
    <property type="entry name" value="C2_dom"/>
</dbReference>
<dbReference type="GO" id="GO:0005886">
    <property type="term" value="C:plasma membrane"/>
    <property type="evidence" value="ECO:0007669"/>
    <property type="project" value="UniProtKB-SubCell"/>
</dbReference>
<keyword evidence="4" id="KW-1003">Cell membrane</keyword>
<accession>A0A6P8DEQ2</accession>
<evidence type="ECO:0000256" key="2">
    <source>
        <dbReference type="ARBA" id="ARBA00004236"/>
    </source>
</evidence>
<dbReference type="InterPro" id="IPR035892">
    <property type="entry name" value="C2_domain_sf"/>
</dbReference>
<dbReference type="PANTHER" id="PTHR45933:SF5">
    <property type="entry name" value="PROTEIN C2-DOMAIN ABA-RELATED 4"/>
    <property type="match status" value="1"/>
</dbReference>
<keyword evidence="7" id="KW-0106">Calcium</keyword>
<evidence type="ECO:0000256" key="7">
    <source>
        <dbReference type="ARBA" id="ARBA00022837"/>
    </source>
</evidence>
<keyword evidence="13" id="KW-1185">Reference proteome</keyword>
<keyword evidence="6" id="KW-0479">Metal-binding</keyword>
<keyword evidence="8" id="KW-0446">Lipid-binding</keyword>
<dbReference type="GeneID" id="116206335"/>
<evidence type="ECO:0000313" key="14">
    <source>
        <dbReference type="RefSeq" id="XP_031395035.1"/>
    </source>
</evidence>
<reference evidence="14" key="2">
    <citation type="submission" date="2025-08" db="UniProtKB">
        <authorList>
            <consortium name="RefSeq"/>
        </authorList>
    </citation>
    <scope>IDENTIFICATION</scope>
    <source>
        <tissue evidence="14">Leaf</tissue>
    </source>
</reference>
<dbReference type="Proteomes" id="UP000515151">
    <property type="component" value="Chromosome 4"/>
</dbReference>
<evidence type="ECO:0000256" key="8">
    <source>
        <dbReference type="ARBA" id="ARBA00023121"/>
    </source>
</evidence>
<dbReference type="GO" id="GO:0009738">
    <property type="term" value="P:abscisic acid-activated signaling pathway"/>
    <property type="evidence" value="ECO:0007669"/>
    <property type="project" value="UniProtKB-KW"/>
</dbReference>
<keyword evidence="10" id="KW-0539">Nucleus</keyword>
<feature type="domain" description="C2" evidence="12">
    <location>
        <begin position="38"/>
        <end position="60"/>
    </location>
</feature>
<gene>
    <name evidence="14" type="primary">LOC116206335</name>
</gene>
<evidence type="ECO:0000313" key="13">
    <source>
        <dbReference type="Proteomes" id="UP000515151"/>
    </source>
</evidence>
<evidence type="ECO:0000256" key="3">
    <source>
        <dbReference type="ARBA" id="ARBA00022468"/>
    </source>
</evidence>
<organism evidence="13 14">
    <name type="scientific">Punica granatum</name>
    <name type="common">Pomegranate</name>
    <dbReference type="NCBI Taxonomy" id="22663"/>
    <lineage>
        <taxon>Eukaryota</taxon>
        <taxon>Viridiplantae</taxon>
        <taxon>Streptophyta</taxon>
        <taxon>Embryophyta</taxon>
        <taxon>Tracheophyta</taxon>
        <taxon>Spermatophyta</taxon>
        <taxon>Magnoliopsida</taxon>
        <taxon>eudicotyledons</taxon>
        <taxon>Gunneridae</taxon>
        <taxon>Pentapetalae</taxon>
        <taxon>rosids</taxon>
        <taxon>malvids</taxon>
        <taxon>Myrtales</taxon>
        <taxon>Lythraceae</taxon>
        <taxon>Punica</taxon>
    </lineage>
</organism>
<keyword evidence="9" id="KW-0472">Membrane</keyword>
<sequence>MEDLLGLLRIHIKRGYNLAVRDVRSSDPNVIVRMGKQTVYDRDRFSLDDKMGDAEFDIRPFLDIVRMDLEGLPSGTVIRKIIPSRQNCLAEESCITWINGRVVQDMILRLRNVECGEIEVQLQWMDPSQLSS</sequence>